<gene>
    <name evidence="3" type="ORF">M595_3228</name>
</gene>
<accession>U7QFZ7</accession>
<dbReference type="Pfam" id="PF00931">
    <property type="entry name" value="NB-ARC"/>
    <property type="match status" value="1"/>
</dbReference>
<feature type="domain" description="vWA-MoxR associated protein N-terminal HTH" evidence="2">
    <location>
        <begin position="4"/>
        <end position="86"/>
    </location>
</feature>
<dbReference type="InterPro" id="IPR058651">
    <property type="entry name" value="HTH_VMAP-M9"/>
</dbReference>
<evidence type="ECO:0000313" key="4">
    <source>
        <dbReference type="Proteomes" id="UP000017127"/>
    </source>
</evidence>
<comment type="caution">
    <text evidence="3">The sequence shown here is derived from an EMBL/GenBank/DDBJ whole genome shotgun (WGS) entry which is preliminary data.</text>
</comment>
<dbReference type="InterPro" id="IPR027417">
    <property type="entry name" value="P-loop_NTPase"/>
</dbReference>
<dbReference type="PRINTS" id="PR00364">
    <property type="entry name" value="DISEASERSIST"/>
</dbReference>
<dbReference type="Gene3D" id="3.40.50.300">
    <property type="entry name" value="P-loop containing nucleotide triphosphate hydrolases"/>
    <property type="match status" value="1"/>
</dbReference>
<dbReference type="Pfam" id="PF26355">
    <property type="entry name" value="HTH_VMAP-M9"/>
    <property type="match status" value="1"/>
</dbReference>
<dbReference type="InterPro" id="IPR002182">
    <property type="entry name" value="NB-ARC"/>
</dbReference>
<reference evidence="3 4" key="1">
    <citation type="journal article" date="2013" name="Front. Microbiol.">
        <title>Comparative genomic analyses of the cyanobacterium, Lyngbya aestuarii BL J, a powerful hydrogen producer.</title>
        <authorList>
            <person name="Kothari A."/>
            <person name="Vaughn M."/>
            <person name="Garcia-Pichel F."/>
        </authorList>
    </citation>
    <scope>NUCLEOTIDE SEQUENCE [LARGE SCALE GENOMIC DNA]</scope>
    <source>
        <strain evidence="3 4">BL J</strain>
    </source>
</reference>
<keyword evidence="4" id="KW-1185">Reference proteome</keyword>
<evidence type="ECO:0000259" key="2">
    <source>
        <dbReference type="Pfam" id="PF26355"/>
    </source>
</evidence>
<evidence type="ECO:0000259" key="1">
    <source>
        <dbReference type="Pfam" id="PF00931"/>
    </source>
</evidence>
<proteinExistence type="predicted"/>
<dbReference type="EMBL" id="AUZM01000030">
    <property type="protein sequence ID" value="ERT06833.1"/>
    <property type="molecule type" value="Genomic_DNA"/>
</dbReference>
<evidence type="ECO:0000313" key="3">
    <source>
        <dbReference type="EMBL" id="ERT06833.1"/>
    </source>
</evidence>
<protein>
    <submittedName>
        <fullName evidence="3">NB-ARC domain protein</fullName>
    </submittedName>
</protein>
<dbReference type="GO" id="GO:0043531">
    <property type="term" value="F:ADP binding"/>
    <property type="evidence" value="ECO:0007669"/>
    <property type="project" value="InterPro"/>
</dbReference>
<dbReference type="Proteomes" id="UP000017127">
    <property type="component" value="Unassembled WGS sequence"/>
</dbReference>
<feature type="domain" description="NB-ARC" evidence="1">
    <location>
        <begin position="153"/>
        <end position="319"/>
    </location>
</feature>
<dbReference type="PANTHER" id="PTHR36766:SF30">
    <property type="entry name" value="TIR-NBS TYPE DISEASE RESISTANCE PROTEIN-RELATED"/>
    <property type="match status" value="1"/>
</dbReference>
<sequence>MNIDISEVIEFINSQLKAKNLQGLRDIETAIIEELWQDKSLNYTEIAENTSFAEGTIKNKASELWKRLSEVFSVEVKKSNFTSIIKINYNKIITEEIYNQTSLDEDDIDRSIYSQYQNAKEKDYLEKKIQISQIEKTLREKTNWGQKRLFGIEKILDKLGENLQSPDDYWLMSLTGAGGIGKTSLTEKLVSEYADDGSFVKLAWTTAKINKLEADMSVKKRHNRIDIDLNVDTLLYDIATQLDIYLPPANRDHFPALRRKLRSDPYLIVIDNLETLADYERLLDRFNPFDPDCHIRPSKVILTSRKDVKANNVGVREKKILGLDRSATLEMIRYEAQELDIVKQASDEELEAIYQKTKGNPLMILLIVSLLINNHEPLDKIFERFEANQEMQDFLYVELVLSLSQNARDVLTYATQFSPNSLIEHSDLQQTSGLNDDEFIEARNQCIKFNLLDSSRSSVTSEARYSIHSLLYKFLRRIINE</sequence>
<organism evidence="3 4">
    <name type="scientific">Lyngbya aestuarii BL J</name>
    <dbReference type="NCBI Taxonomy" id="1348334"/>
    <lineage>
        <taxon>Bacteria</taxon>
        <taxon>Bacillati</taxon>
        <taxon>Cyanobacteriota</taxon>
        <taxon>Cyanophyceae</taxon>
        <taxon>Oscillatoriophycideae</taxon>
        <taxon>Oscillatoriales</taxon>
        <taxon>Microcoleaceae</taxon>
        <taxon>Lyngbya</taxon>
    </lineage>
</organism>
<dbReference type="RefSeq" id="WP_023067008.1">
    <property type="nucleotide sequence ID" value="NZ_AUZM01000030.1"/>
</dbReference>
<dbReference type="OrthoDB" id="524729at2"/>
<dbReference type="SUPFAM" id="SSF52540">
    <property type="entry name" value="P-loop containing nucleoside triphosphate hydrolases"/>
    <property type="match status" value="1"/>
</dbReference>
<dbReference type="AlphaFoldDB" id="U7QFZ7"/>
<dbReference type="PANTHER" id="PTHR36766">
    <property type="entry name" value="PLANT BROAD-SPECTRUM MILDEW RESISTANCE PROTEIN RPW8"/>
    <property type="match status" value="1"/>
</dbReference>
<name>U7QFZ7_9CYAN</name>